<evidence type="ECO:0000313" key="2">
    <source>
        <dbReference type="EMBL" id="KAI9561898.1"/>
    </source>
</evidence>
<evidence type="ECO:0000256" key="1">
    <source>
        <dbReference type="SAM" id="MobiDB-lite"/>
    </source>
</evidence>
<proteinExistence type="predicted"/>
<keyword evidence="3" id="KW-1185">Reference proteome</keyword>
<evidence type="ECO:0000313" key="3">
    <source>
        <dbReference type="Proteomes" id="UP000820818"/>
    </source>
</evidence>
<sequence length="59" mass="6691">MALTKPKPKKMVERNSPMMCNAHTANVRFPFYIERRITRHQIRGTAPTKSNGGTYPTTG</sequence>
<comment type="caution">
    <text evidence="2">The sequence shown here is derived from an EMBL/GenBank/DDBJ whole genome shotgun (WGS) entry which is preliminary data.</text>
</comment>
<reference evidence="2 3" key="1">
    <citation type="submission" date="2022-05" db="EMBL/GenBank/DDBJ databases">
        <title>A multi-omics perspective on studying reproductive biology in Daphnia sinensis.</title>
        <authorList>
            <person name="Jia J."/>
        </authorList>
    </citation>
    <scope>NUCLEOTIDE SEQUENCE [LARGE SCALE GENOMIC DNA]</scope>
    <source>
        <strain evidence="2 3">WSL</strain>
    </source>
</reference>
<dbReference type="AlphaFoldDB" id="A0AAD5PXV2"/>
<dbReference type="Proteomes" id="UP000820818">
    <property type="component" value="Linkage Group LG3"/>
</dbReference>
<gene>
    <name evidence="2" type="ORF">GHT06_012860</name>
</gene>
<feature type="region of interest" description="Disordered" evidence="1">
    <location>
        <begin position="40"/>
        <end position="59"/>
    </location>
</feature>
<accession>A0AAD5PXV2</accession>
<name>A0AAD5PXV2_9CRUS</name>
<dbReference type="EMBL" id="WJBH02000003">
    <property type="protein sequence ID" value="KAI9561898.1"/>
    <property type="molecule type" value="Genomic_DNA"/>
</dbReference>
<protein>
    <submittedName>
        <fullName evidence="2">Uncharacterized protein</fullName>
    </submittedName>
</protein>
<feature type="compositionally biased region" description="Polar residues" evidence="1">
    <location>
        <begin position="47"/>
        <end position="59"/>
    </location>
</feature>
<organism evidence="2 3">
    <name type="scientific">Daphnia sinensis</name>
    <dbReference type="NCBI Taxonomy" id="1820382"/>
    <lineage>
        <taxon>Eukaryota</taxon>
        <taxon>Metazoa</taxon>
        <taxon>Ecdysozoa</taxon>
        <taxon>Arthropoda</taxon>
        <taxon>Crustacea</taxon>
        <taxon>Branchiopoda</taxon>
        <taxon>Diplostraca</taxon>
        <taxon>Cladocera</taxon>
        <taxon>Anomopoda</taxon>
        <taxon>Daphniidae</taxon>
        <taxon>Daphnia</taxon>
        <taxon>Daphnia similis group</taxon>
    </lineage>
</organism>